<dbReference type="PANTHER" id="PTHR43654:SF1">
    <property type="entry name" value="ISOPENTENYL PHOSPHATE KINASE"/>
    <property type="match status" value="1"/>
</dbReference>
<dbReference type="Gene3D" id="3.40.1160.10">
    <property type="entry name" value="Acetylglutamate kinase-like"/>
    <property type="match status" value="1"/>
</dbReference>
<gene>
    <name evidence="8" type="primary">proB</name>
    <name evidence="10" type="ORF">SAMN04488051_10922</name>
</gene>
<keyword evidence="1 8" id="KW-0963">Cytoplasm</keyword>
<comment type="pathway">
    <text evidence="8">Amino-acid biosynthesis; L-proline biosynthesis; L-glutamate 5-semialdehyde from L-glutamate: step 1/2.</text>
</comment>
<dbReference type="EMBL" id="FNRM01000009">
    <property type="protein sequence ID" value="SEA92631.1"/>
    <property type="molecule type" value="Genomic_DNA"/>
</dbReference>
<comment type="function">
    <text evidence="8">Catalyzes the transfer of a phosphate group to glutamate to form L-glutamate 5-phosphate.</text>
</comment>
<evidence type="ECO:0000259" key="9">
    <source>
        <dbReference type="SMART" id="SM00359"/>
    </source>
</evidence>
<dbReference type="NCBIfam" id="TIGR01027">
    <property type="entry name" value="proB"/>
    <property type="match status" value="1"/>
</dbReference>
<keyword evidence="6 8" id="KW-0418">Kinase</keyword>
<proteinExistence type="inferred from homology"/>
<keyword evidence="5 8" id="KW-0547">Nucleotide-binding</keyword>
<dbReference type="RefSeq" id="WP_091344534.1">
    <property type="nucleotide sequence ID" value="NZ_FNRM01000009.1"/>
</dbReference>
<evidence type="ECO:0000256" key="7">
    <source>
        <dbReference type="ARBA" id="ARBA00022840"/>
    </source>
</evidence>
<dbReference type="HAMAP" id="MF_00456">
    <property type="entry name" value="ProB"/>
    <property type="match status" value="1"/>
</dbReference>
<dbReference type="InterPro" id="IPR015947">
    <property type="entry name" value="PUA-like_sf"/>
</dbReference>
<dbReference type="PIRSF" id="PIRSF000729">
    <property type="entry name" value="GK"/>
    <property type="match status" value="1"/>
</dbReference>
<dbReference type="UniPathway" id="UPA00098">
    <property type="reaction ID" value="UER00359"/>
</dbReference>
<dbReference type="InterPro" id="IPR041739">
    <property type="entry name" value="G5K_ProB"/>
</dbReference>
<dbReference type="GO" id="GO:0005524">
    <property type="term" value="F:ATP binding"/>
    <property type="evidence" value="ECO:0007669"/>
    <property type="project" value="UniProtKB-KW"/>
</dbReference>
<dbReference type="Pfam" id="PF00696">
    <property type="entry name" value="AA_kinase"/>
    <property type="match status" value="1"/>
</dbReference>
<dbReference type="GO" id="GO:0005829">
    <property type="term" value="C:cytosol"/>
    <property type="evidence" value="ECO:0007669"/>
    <property type="project" value="TreeGrafter"/>
</dbReference>
<name>A0A1H4F5Z7_ALKAM</name>
<dbReference type="InterPro" id="IPR011529">
    <property type="entry name" value="Glu_5kinase"/>
</dbReference>
<dbReference type="AlphaFoldDB" id="A0A1H4F5Z7"/>
<evidence type="ECO:0000256" key="1">
    <source>
        <dbReference type="ARBA" id="ARBA00022490"/>
    </source>
</evidence>
<evidence type="ECO:0000256" key="3">
    <source>
        <dbReference type="ARBA" id="ARBA00022650"/>
    </source>
</evidence>
<accession>A0A1H4F5Z7</accession>
<dbReference type="Proteomes" id="UP000198773">
    <property type="component" value="Unassembled WGS sequence"/>
</dbReference>
<evidence type="ECO:0000313" key="11">
    <source>
        <dbReference type="Proteomes" id="UP000198773"/>
    </source>
</evidence>
<comment type="subcellular location">
    <subcellularLocation>
        <location evidence="8">Cytoplasm</location>
    </subcellularLocation>
</comment>
<dbReference type="InterPro" id="IPR001048">
    <property type="entry name" value="Asp/Glu/Uridylate_kinase"/>
</dbReference>
<dbReference type="InterPro" id="IPR019797">
    <property type="entry name" value="Glutamate_5-kinase_CS"/>
</dbReference>
<dbReference type="FunFam" id="3.40.1160.10:FF:000018">
    <property type="entry name" value="Glutamate 5-kinase"/>
    <property type="match status" value="1"/>
</dbReference>
<dbReference type="GO" id="GO:0055129">
    <property type="term" value="P:L-proline biosynthetic process"/>
    <property type="evidence" value="ECO:0007669"/>
    <property type="project" value="UniProtKB-UniRule"/>
</dbReference>
<dbReference type="InterPro" id="IPR005715">
    <property type="entry name" value="Glu_5kinase/COase_Synthase"/>
</dbReference>
<comment type="catalytic activity">
    <reaction evidence="8">
        <text>L-glutamate + ATP = L-glutamyl 5-phosphate + ADP</text>
        <dbReference type="Rhea" id="RHEA:14877"/>
        <dbReference type="ChEBI" id="CHEBI:29985"/>
        <dbReference type="ChEBI" id="CHEBI:30616"/>
        <dbReference type="ChEBI" id="CHEBI:58274"/>
        <dbReference type="ChEBI" id="CHEBI:456216"/>
        <dbReference type="EC" id="2.7.2.11"/>
    </reaction>
</comment>
<dbReference type="STRING" id="152573.SAMN04488051_10922"/>
<keyword evidence="2 8" id="KW-0028">Amino-acid biosynthesis</keyword>
<comment type="similarity">
    <text evidence="8">Belongs to the glutamate 5-kinase family.</text>
</comment>
<feature type="binding site" evidence="8">
    <location>
        <position position="137"/>
    </location>
    <ligand>
        <name>substrate</name>
    </ligand>
</feature>
<dbReference type="EC" id="2.7.2.11" evidence="8"/>
<keyword evidence="4 8" id="KW-0808">Transferase</keyword>
<feature type="binding site" evidence="8">
    <location>
        <position position="149"/>
    </location>
    <ligand>
        <name>substrate</name>
    </ligand>
</feature>
<dbReference type="Pfam" id="PF01472">
    <property type="entry name" value="PUA"/>
    <property type="match status" value="1"/>
</dbReference>
<dbReference type="InterPro" id="IPR036393">
    <property type="entry name" value="AceGlu_kinase-like_sf"/>
</dbReference>
<dbReference type="GO" id="GO:0003723">
    <property type="term" value="F:RNA binding"/>
    <property type="evidence" value="ECO:0007669"/>
    <property type="project" value="InterPro"/>
</dbReference>
<evidence type="ECO:0000256" key="5">
    <source>
        <dbReference type="ARBA" id="ARBA00022741"/>
    </source>
</evidence>
<dbReference type="PANTHER" id="PTHR43654">
    <property type="entry name" value="GLUTAMATE 5-KINASE"/>
    <property type="match status" value="1"/>
</dbReference>
<dbReference type="InterPro" id="IPR036974">
    <property type="entry name" value="PUA_sf"/>
</dbReference>
<dbReference type="PROSITE" id="PS00902">
    <property type="entry name" value="GLUTAMATE_5_KINASE"/>
    <property type="match status" value="1"/>
</dbReference>
<keyword evidence="11" id="KW-1185">Reference proteome</keyword>
<feature type="binding site" evidence="8">
    <location>
        <position position="12"/>
    </location>
    <ligand>
        <name>ATP</name>
        <dbReference type="ChEBI" id="CHEBI:30616"/>
    </ligand>
</feature>
<evidence type="ECO:0000256" key="4">
    <source>
        <dbReference type="ARBA" id="ARBA00022679"/>
    </source>
</evidence>
<feature type="binding site" evidence="8">
    <location>
        <begin position="211"/>
        <end position="217"/>
    </location>
    <ligand>
        <name>ATP</name>
        <dbReference type="ChEBI" id="CHEBI:30616"/>
    </ligand>
</feature>
<keyword evidence="3 8" id="KW-0641">Proline biosynthesis</keyword>
<dbReference type="CDD" id="cd04242">
    <property type="entry name" value="AAK_G5K_ProB"/>
    <property type="match status" value="1"/>
</dbReference>
<dbReference type="SUPFAM" id="SSF88697">
    <property type="entry name" value="PUA domain-like"/>
    <property type="match status" value="1"/>
</dbReference>
<dbReference type="InterPro" id="IPR002478">
    <property type="entry name" value="PUA"/>
</dbReference>
<organism evidence="10 11">
    <name type="scientific">Alkalimonas amylolytica</name>
    <dbReference type="NCBI Taxonomy" id="152573"/>
    <lineage>
        <taxon>Bacteria</taxon>
        <taxon>Pseudomonadati</taxon>
        <taxon>Pseudomonadota</taxon>
        <taxon>Gammaproteobacteria</taxon>
        <taxon>Alkalimonas</taxon>
    </lineage>
</organism>
<dbReference type="SUPFAM" id="SSF53633">
    <property type="entry name" value="Carbamate kinase-like"/>
    <property type="match status" value="1"/>
</dbReference>
<dbReference type="InterPro" id="IPR001057">
    <property type="entry name" value="Glu/AcGlu_kinase"/>
</dbReference>
<evidence type="ECO:0000256" key="2">
    <source>
        <dbReference type="ARBA" id="ARBA00022605"/>
    </source>
</evidence>
<dbReference type="OrthoDB" id="9804434at2"/>
<dbReference type="PRINTS" id="PR00474">
    <property type="entry name" value="GLU5KINASE"/>
</dbReference>
<dbReference type="SMART" id="SM00359">
    <property type="entry name" value="PUA"/>
    <property type="match status" value="1"/>
</dbReference>
<feature type="binding site" evidence="8">
    <location>
        <begin position="169"/>
        <end position="170"/>
    </location>
    <ligand>
        <name>ATP</name>
        <dbReference type="ChEBI" id="CHEBI:30616"/>
    </ligand>
</feature>
<evidence type="ECO:0000256" key="8">
    <source>
        <dbReference type="HAMAP-Rule" id="MF_00456"/>
    </source>
</evidence>
<evidence type="ECO:0000256" key="6">
    <source>
        <dbReference type="ARBA" id="ARBA00022777"/>
    </source>
</evidence>
<dbReference type="CDD" id="cd21157">
    <property type="entry name" value="PUA_G5K"/>
    <property type="match status" value="1"/>
</dbReference>
<dbReference type="Gene3D" id="2.30.130.10">
    <property type="entry name" value="PUA domain"/>
    <property type="match status" value="1"/>
</dbReference>
<dbReference type="GO" id="GO:0004349">
    <property type="term" value="F:glutamate 5-kinase activity"/>
    <property type="evidence" value="ECO:0007669"/>
    <property type="project" value="UniProtKB-UniRule"/>
</dbReference>
<feature type="binding site" evidence="8">
    <location>
        <position position="53"/>
    </location>
    <ligand>
        <name>substrate</name>
    </ligand>
</feature>
<evidence type="ECO:0000313" key="10">
    <source>
        <dbReference type="EMBL" id="SEA92631.1"/>
    </source>
</evidence>
<keyword evidence="7 8" id="KW-0067">ATP-binding</keyword>
<protein>
    <recommendedName>
        <fullName evidence="8">Glutamate 5-kinase</fullName>
        <ecNumber evidence="8">2.7.2.11</ecNumber>
    </recommendedName>
    <alternativeName>
        <fullName evidence="8">Gamma-glutamyl kinase</fullName>
        <shortName evidence="8">GK</shortName>
    </alternativeName>
</protein>
<sequence>MLNPSWRRIVLKVGSALIAPDPQAGCSEKYLGPIADFIRQCRDRDIEVILVSSGSVAAGRHHFNFNHHRVPIALKRAMAAVGQNQMMNFWSNCFDFPCAQVLLTHGDLSDRVRHVNVRNTLRRLLDHQVLPIVNENDTIATEEIKVGDNDNLAAMVATVANADALIICSDITGLFTADPNKDPSAQLIPEVRTIDERIYSLAGGASSSVGTGGMRTKVQAAEKATTHGVDTLIVDGHQQDTFTRLLDGFNPGTIFHGHKDPMSGKKHWVRHTLRAKGEIWVDDGCMKALRHQGASLLCSGIVHVQGEFEPGDAVIVRCGSGKVSIAKGVSRYSARELFSIKGQQTSEIAEHLGDILPGSTYEVIHRDEMTLLERL</sequence>
<feature type="domain" description="PUA" evidence="9">
    <location>
        <begin position="277"/>
        <end position="353"/>
    </location>
</feature>
<dbReference type="PROSITE" id="PS50890">
    <property type="entry name" value="PUA"/>
    <property type="match status" value="1"/>
</dbReference>
<reference evidence="10 11" key="1">
    <citation type="submission" date="2016-10" db="EMBL/GenBank/DDBJ databases">
        <authorList>
            <person name="de Groot N.N."/>
        </authorList>
    </citation>
    <scope>NUCLEOTIDE SEQUENCE [LARGE SCALE GENOMIC DNA]</scope>
    <source>
        <strain evidence="10 11">CGMCC 1.3430</strain>
    </source>
</reference>